<reference evidence="5" key="1">
    <citation type="journal article" date="2023" name="Science">
        <title>Genome structures resolve the early diversification of teleost fishes.</title>
        <authorList>
            <person name="Parey E."/>
            <person name="Louis A."/>
            <person name="Montfort J."/>
            <person name="Bouchez O."/>
            <person name="Roques C."/>
            <person name="Iampietro C."/>
            <person name="Lluch J."/>
            <person name="Castinel A."/>
            <person name="Donnadieu C."/>
            <person name="Desvignes T."/>
            <person name="Floi Bucao C."/>
            <person name="Jouanno E."/>
            <person name="Wen M."/>
            <person name="Mejri S."/>
            <person name="Dirks R."/>
            <person name="Jansen H."/>
            <person name="Henkel C."/>
            <person name="Chen W.J."/>
            <person name="Zahm M."/>
            <person name="Cabau C."/>
            <person name="Klopp C."/>
            <person name="Thompson A.W."/>
            <person name="Robinson-Rechavi M."/>
            <person name="Braasch I."/>
            <person name="Lecointre G."/>
            <person name="Bobe J."/>
            <person name="Postlethwait J.H."/>
            <person name="Berthelot C."/>
            <person name="Roest Crollius H."/>
            <person name="Guiguen Y."/>
        </authorList>
    </citation>
    <scope>NUCLEOTIDE SEQUENCE</scope>
    <source>
        <strain evidence="5">WJC10195</strain>
    </source>
</reference>
<dbReference type="Gene3D" id="3.10.10.10">
    <property type="entry name" value="HIV Type 1 Reverse Transcriptase, subunit A, domain 1"/>
    <property type="match status" value="1"/>
</dbReference>
<name>A0A9Q1IT15_SYNKA</name>
<protein>
    <recommendedName>
        <fullName evidence="2">Gypsy retrotransposon integrase-like protein 1</fullName>
    </recommendedName>
</protein>
<dbReference type="Gene3D" id="3.30.70.270">
    <property type="match status" value="1"/>
</dbReference>
<dbReference type="Gene3D" id="1.10.340.70">
    <property type="match status" value="1"/>
</dbReference>
<dbReference type="FunFam" id="3.30.70.270:FF:000020">
    <property type="entry name" value="Transposon Tf2-6 polyprotein-like Protein"/>
    <property type="match status" value="1"/>
</dbReference>
<dbReference type="InterPro" id="IPR041577">
    <property type="entry name" value="RT_RNaseH_2"/>
</dbReference>
<proteinExistence type="predicted"/>
<dbReference type="Proteomes" id="UP001152622">
    <property type="component" value="Chromosome 7"/>
</dbReference>
<accession>A0A9Q1IT15</accession>
<sequence length="399" mass="44050">MAAAGVIRLSESSWASPAVLVRKKDCSLRFCVDYRRLNAVTKRDSYPLPRIDDALDSLGGPTWFSSLDLQSGYWQPQKQVHSFLGLAFYYKRFIKGFANLATPLHALTEKAAPFRWSPECQHSFTSLRTALVTAPVLALVDQSKPFILDTDASNIGMGGVLSQLTEDGEKVTAYFSRTLNRAECNYCVTRRELLAVVVGVRHVRSYLQGQEFKIHTDHATLQWLLSSSCHHGKRAEAKEEEKAGGGQETLHQTAAIACAAAVVIEQLQLAQTEDPEVGPVVQWVQEGQRTPTHSLPEYQGIGCAVGPLAGEPGPAVQEVNGPLNGPQEWSGAERVQLVVPHSLQGRVLQMVYGAPTGHLRVNKTLHRLRQQFYWGQCRRDMESYCHRCDACTAKKGLAG</sequence>
<evidence type="ECO:0000259" key="4">
    <source>
        <dbReference type="Pfam" id="PF17921"/>
    </source>
</evidence>
<dbReference type="InterPro" id="IPR043128">
    <property type="entry name" value="Rev_trsase/Diguanyl_cyclase"/>
</dbReference>
<dbReference type="GO" id="GO:0003824">
    <property type="term" value="F:catalytic activity"/>
    <property type="evidence" value="ECO:0007669"/>
    <property type="project" value="UniProtKB-KW"/>
</dbReference>
<gene>
    <name evidence="5" type="ORF">SKAU_G00212370</name>
</gene>
<evidence type="ECO:0000256" key="2">
    <source>
        <dbReference type="ARBA" id="ARBA00039658"/>
    </source>
</evidence>
<dbReference type="FunFam" id="1.10.340.70:FF:000001">
    <property type="entry name" value="Retrovirus-related Pol polyprotein from transposon gypsy-like Protein"/>
    <property type="match status" value="1"/>
</dbReference>
<dbReference type="EMBL" id="JAINUF010000007">
    <property type="protein sequence ID" value="KAJ8353670.1"/>
    <property type="molecule type" value="Genomic_DNA"/>
</dbReference>
<keyword evidence="6" id="KW-1185">Reference proteome</keyword>
<dbReference type="PANTHER" id="PTHR37984:SF5">
    <property type="entry name" value="PROTEIN NYNRIN-LIKE"/>
    <property type="match status" value="1"/>
</dbReference>
<dbReference type="InterPro" id="IPR050951">
    <property type="entry name" value="Retrovirus_Pol_polyprotein"/>
</dbReference>
<evidence type="ECO:0000313" key="5">
    <source>
        <dbReference type="EMBL" id="KAJ8353670.1"/>
    </source>
</evidence>
<dbReference type="InterPro" id="IPR043502">
    <property type="entry name" value="DNA/RNA_pol_sf"/>
</dbReference>
<dbReference type="PANTHER" id="PTHR37984">
    <property type="entry name" value="PROTEIN CBG26694"/>
    <property type="match status" value="1"/>
</dbReference>
<dbReference type="CDD" id="cd01647">
    <property type="entry name" value="RT_LTR"/>
    <property type="match status" value="1"/>
</dbReference>
<feature type="domain" description="Reverse transcriptase/retrotransposon-derived protein RNase H-like" evidence="3">
    <location>
        <begin position="116"/>
        <end position="214"/>
    </location>
</feature>
<dbReference type="Pfam" id="PF17921">
    <property type="entry name" value="Integrase_H2C2"/>
    <property type="match status" value="1"/>
</dbReference>
<dbReference type="InterPro" id="IPR041588">
    <property type="entry name" value="Integrase_H2C2"/>
</dbReference>
<dbReference type="CDD" id="cd09274">
    <property type="entry name" value="RNase_HI_RT_Ty3"/>
    <property type="match status" value="1"/>
</dbReference>
<evidence type="ECO:0000259" key="3">
    <source>
        <dbReference type="Pfam" id="PF17919"/>
    </source>
</evidence>
<dbReference type="OrthoDB" id="425619at2759"/>
<organism evidence="5 6">
    <name type="scientific">Synaphobranchus kaupii</name>
    <name type="common">Kaup's arrowtooth eel</name>
    <dbReference type="NCBI Taxonomy" id="118154"/>
    <lineage>
        <taxon>Eukaryota</taxon>
        <taxon>Metazoa</taxon>
        <taxon>Chordata</taxon>
        <taxon>Craniata</taxon>
        <taxon>Vertebrata</taxon>
        <taxon>Euteleostomi</taxon>
        <taxon>Actinopterygii</taxon>
        <taxon>Neopterygii</taxon>
        <taxon>Teleostei</taxon>
        <taxon>Anguilliformes</taxon>
        <taxon>Synaphobranchidae</taxon>
        <taxon>Synaphobranchus</taxon>
    </lineage>
</organism>
<evidence type="ECO:0000256" key="1">
    <source>
        <dbReference type="ARBA" id="ARBA00023268"/>
    </source>
</evidence>
<keyword evidence="1" id="KW-0511">Multifunctional enzyme</keyword>
<dbReference type="Pfam" id="PF17919">
    <property type="entry name" value="RT_RNaseH_2"/>
    <property type="match status" value="1"/>
</dbReference>
<dbReference type="FunFam" id="3.10.20.370:FF:000001">
    <property type="entry name" value="Retrovirus-related Pol polyprotein from transposon 17.6-like protein"/>
    <property type="match status" value="1"/>
</dbReference>
<dbReference type="AlphaFoldDB" id="A0A9Q1IT15"/>
<feature type="domain" description="Integrase zinc-binding" evidence="4">
    <location>
        <begin position="339"/>
        <end position="395"/>
    </location>
</feature>
<dbReference type="SUPFAM" id="SSF56672">
    <property type="entry name" value="DNA/RNA polymerases"/>
    <property type="match status" value="1"/>
</dbReference>
<comment type="caution">
    <text evidence="5">The sequence shown here is derived from an EMBL/GenBank/DDBJ whole genome shotgun (WGS) entry which is preliminary data.</text>
</comment>
<evidence type="ECO:0000313" key="6">
    <source>
        <dbReference type="Proteomes" id="UP001152622"/>
    </source>
</evidence>
<dbReference type="Gene3D" id="3.10.20.370">
    <property type="match status" value="1"/>
</dbReference>